<sequence length="142" mass="15939">MNIMRSPPTTAGGSQPDLSKIPVDNISDTQITFRKRKQPADRECQCSDEIKLVRNELSRITSLLENYIGSNTQIMSQMNQSIVEVKSEITDLRASHKHTRNLISSNVAEISMQIQDIKTATSQISIENSHIKTQLSQLQSKV</sequence>
<dbReference type="Proteomes" id="UP000691718">
    <property type="component" value="Unassembled WGS sequence"/>
</dbReference>
<keyword evidence="3" id="KW-1185">Reference proteome</keyword>
<protein>
    <submittedName>
        <fullName evidence="2">(apollo) hypothetical protein</fullName>
    </submittedName>
</protein>
<feature type="compositionally biased region" description="Polar residues" evidence="1">
    <location>
        <begin position="7"/>
        <end position="17"/>
    </location>
</feature>
<gene>
    <name evidence="2" type="ORF">PAPOLLO_LOCUS5768</name>
</gene>
<evidence type="ECO:0000256" key="1">
    <source>
        <dbReference type="SAM" id="MobiDB-lite"/>
    </source>
</evidence>
<dbReference type="AlphaFoldDB" id="A0A8S3WG00"/>
<dbReference type="OrthoDB" id="6778856at2759"/>
<feature type="region of interest" description="Disordered" evidence="1">
    <location>
        <begin position="1"/>
        <end position="23"/>
    </location>
</feature>
<dbReference type="EMBL" id="CAJQZP010000359">
    <property type="protein sequence ID" value="CAG4957713.1"/>
    <property type="molecule type" value="Genomic_DNA"/>
</dbReference>
<comment type="caution">
    <text evidence="2">The sequence shown here is derived from an EMBL/GenBank/DDBJ whole genome shotgun (WGS) entry which is preliminary data.</text>
</comment>
<name>A0A8S3WG00_PARAO</name>
<proteinExistence type="predicted"/>
<organism evidence="2 3">
    <name type="scientific">Parnassius apollo</name>
    <name type="common">Apollo butterfly</name>
    <name type="synonym">Papilio apollo</name>
    <dbReference type="NCBI Taxonomy" id="110799"/>
    <lineage>
        <taxon>Eukaryota</taxon>
        <taxon>Metazoa</taxon>
        <taxon>Ecdysozoa</taxon>
        <taxon>Arthropoda</taxon>
        <taxon>Hexapoda</taxon>
        <taxon>Insecta</taxon>
        <taxon>Pterygota</taxon>
        <taxon>Neoptera</taxon>
        <taxon>Endopterygota</taxon>
        <taxon>Lepidoptera</taxon>
        <taxon>Glossata</taxon>
        <taxon>Ditrysia</taxon>
        <taxon>Papilionoidea</taxon>
        <taxon>Papilionidae</taxon>
        <taxon>Parnassiinae</taxon>
        <taxon>Parnassini</taxon>
        <taxon>Parnassius</taxon>
        <taxon>Parnassius</taxon>
    </lineage>
</organism>
<evidence type="ECO:0000313" key="3">
    <source>
        <dbReference type="Proteomes" id="UP000691718"/>
    </source>
</evidence>
<evidence type="ECO:0000313" key="2">
    <source>
        <dbReference type="EMBL" id="CAG4957713.1"/>
    </source>
</evidence>
<reference evidence="2" key="1">
    <citation type="submission" date="2021-04" db="EMBL/GenBank/DDBJ databases">
        <authorList>
            <person name="Tunstrom K."/>
        </authorList>
    </citation>
    <scope>NUCLEOTIDE SEQUENCE</scope>
</reference>
<accession>A0A8S3WG00</accession>